<proteinExistence type="predicted"/>
<protein>
    <submittedName>
        <fullName evidence="1">Superfamily I DNA/RNA helicase</fullName>
    </submittedName>
</protein>
<keyword evidence="2" id="KW-1185">Reference proteome</keyword>
<organism evidence="1 2">
    <name type="scientific">Methanonatronarchaeum thermophilum</name>
    <dbReference type="NCBI Taxonomy" id="1927129"/>
    <lineage>
        <taxon>Archaea</taxon>
        <taxon>Methanobacteriati</taxon>
        <taxon>Methanobacteriota</taxon>
        <taxon>Methanonatronarchaeia</taxon>
        <taxon>Methanonatronarchaeales</taxon>
        <taxon>Methanonatronarchaeaceae</taxon>
        <taxon>Methanonatronarchaeum</taxon>
    </lineage>
</organism>
<dbReference type="AlphaFoldDB" id="A0A1Y3GCM4"/>
<sequence>MNGRDEVRGVGQKYQIKFLKTRGDELPENEISVGDL</sequence>
<gene>
    <name evidence="1" type="ORF">AMET1_1505</name>
</gene>
<keyword evidence="1" id="KW-0547">Nucleotide-binding</keyword>
<reference evidence="1 2" key="1">
    <citation type="submission" date="2016-12" db="EMBL/GenBank/DDBJ databases">
        <title>Discovery of methanogenic haloarchaea.</title>
        <authorList>
            <person name="Sorokin D.Y."/>
            <person name="Makarova K.S."/>
            <person name="Abbas B."/>
            <person name="Ferrer M."/>
            <person name="Golyshin P.N."/>
        </authorList>
    </citation>
    <scope>NUCLEOTIDE SEQUENCE [LARGE SCALE GENOMIC DNA]</scope>
    <source>
        <strain evidence="1">AMET1</strain>
    </source>
</reference>
<keyword evidence="1" id="KW-0067">ATP-binding</keyword>
<evidence type="ECO:0000313" key="2">
    <source>
        <dbReference type="Proteomes" id="UP000195137"/>
    </source>
</evidence>
<comment type="caution">
    <text evidence="1">The sequence shown here is derived from an EMBL/GenBank/DDBJ whole genome shotgun (WGS) entry which is preliminary data.</text>
</comment>
<dbReference type="Proteomes" id="UP000195137">
    <property type="component" value="Unassembled WGS sequence"/>
</dbReference>
<keyword evidence="1" id="KW-0347">Helicase</keyword>
<dbReference type="EMBL" id="MRZU01000005">
    <property type="protein sequence ID" value="OUJ18063.1"/>
    <property type="molecule type" value="Genomic_DNA"/>
</dbReference>
<evidence type="ECO:0000313" key="1">
    <source>
        <dbReference type="EMBL" id="OUJ18063.1"/>
    </source>
</evidence>
<keyword evidence="1" id="KW-0378">Hydrolase</keyword>
<accession>A0A1Y3GCM4</accession>
<name>A0A1Y3GCM4_9EURY</name>
<dbReference type="GO" id="GO:0004386">
    <property type="term" value="F:helicase activity"/>
    <property type="evidence" value="ECO:0007669"/>
    <property type="project" value="UniProtKB-KW"/>
</dbReference>